<dbReference type="InterPro" id="IPR012675">
    <property type="entry name" value="Beta-grasp_dom_sf"/>
</dbReference>
<evidence type="ECO:0000313" key="4">
    <source>
        <dbReference type="EMBL" id="KAJ7003586.1"/>
    </source>
</evidence>
<dbReference type="InterPro" id="IPR036010">
    <property type="entry name" value="2Fe-2S_ferredoxin-like_sf"/>
</dbReference>
<dbReference type="PROSITE" id="PS51085">
    <property type="entry name" value="2FE2S_FER_2"/>
    <property type="match status" value="1"/>
</dbReference>
<dbReference type="EMBL" id="JAQIZT010000003">
    <property type="protein sequence ID" value="KAJ7003586.1"/>
    <property type="molecule type" value="Genomic_DNA"/>
</dbReference>
<feature type="domain" description="2Fe-2S ferredoxin-type" evidence="3">
    <location>
        <begin position="356"/>
        <end position="448"/>
    </location>
</feature>
<name>A0AAD6R773_9ROSI</name>
<evidence type="ECO:0000256" key="2">
    <source>
        <dbReference type="ARBA" id="ARBA00023014"/>
    </source>
</evidence>
<dbReference type="PANTHER" id="PTHR35750:SF1">
    <property type="entry name" value="PHOSPHOLIPID HYDROPEROXIDE GLUTATHIONE PEROXIDASE"/>
    <property type="match status" value="1"/>
</dbReference>
<keyword evidence="1" id="KW-0479">Metal-binding</keyword>
<proteinExistence type="predicted"/>
<reference evidence="4" key="1">
    <citation type="journal article" date="2023" name="Mol. Ecol. Resour.">
        <title>Chromosome-level genome assembly of a triploid poplar Populus alba 'Berolinensis'.</title>
        <authorList>
            <person name="Chen S."/>
            <person name="Yu Y."/>
            <person name="Wang X."/>
            <person name="Wang S."/>
            <person name="Zhang T."/>
            <person name="Zhou Y."/>
            <person name="He R."/>
            <person name="Meng N."/>
            <person name="Wang Y."/>
            <person name="Liu W."/>
            <person name="Liu Z."/>
            <person name="Liu J."/>
            <person name="Guo Q."/>
            <person name="Huang H."/>
            <person name="Sederoff R.R."/>
            <person name="Wang G."/>
            <person name="Qu G."/>
            <person name="Chen S."/>
        </authorList>
    </citation>
    <scope>NUCLEOTIDE SEQUENCE</scope>
    <source>
        <strain evidence="4">SC-2020</strain>
    </source>
</reference>
<accession>A0AAD6R773</accession>
<dbReference type="InterPro" id="IPR001041">
    <property type="entry name" value="2Fe-2S_ferredoxin-type"/>
</dbReference>
<keyword evidence="1" id="KW-0001">2Fe-2S</keyword>
<evidence type="ECO:0000259" key="3">
    <source>
        <dbReference type="PROSITE" id="PS51085"/>
    </source>
</evidence>
<keyword evidence="2" id="KW-0411">Iron-sulfur</keyword>
<dbReference type="SUPFAM" id="SSF54292">
    <property type="entry name" value="2Fe-2S ferredoxin-like"/>
    <property type="match status" value="1"/>
</dbReference>
<dbReference type="Gene3D" id="3.10.20.30">
    <property type="match status" value="1"/>
</dbReference>
<comment type="caution">
    <text evidence="4">The sequence shown here is derived from an EMBL/GenBank/DDBJ whole genome shotgun (WGS) entry which is preliminary data.</text>
</comment>
<sequence>MRFFKRLAGFLGFAKDDGGHEAPFRSNFQETGLPRKGFSVPLQVAVERPQLGPVIVYCNSGDGGVQGLRWYAKRLRIDEDGDVADEFFDEVLPDTSSNVDEQHKRLLRFEVKYSTRPAKIKTQMMSHDGKIQQCVEHQGRLQWEMNYMGKPNEKFLTETRPALLSKRLLHTCMSDDLQHESFQQKTETRDRQARYLQSQLVGLHGFQPWAELPPLAECPPQDVCGGGLNSISQLHACGDATPSLPVLPLIFYAPWPALSLLLSWLSPTVPASFHQKERRGEEKRQEESMDLIISSHSCNSLFRKPAFYRRISSPNPTTQHSTSLKCRVVKTTSELQSSVGVSDRTGNNYSPSIPTHKVTVHDRQRGVVHEFLVPEDQYILHTAESQNITLPFACRHGCCTSCAVRVKSGQLRQPEALGISAELKSKGYALLCVGFPSSDLEVETQDEDEVYWLQFGRYFARGPIERDDYALELAMADE</sequence>
<dbReference type="CDD" id="cd00207">
    <property type="entry name" value="fer2"/>
    <property type="match status" value="1"/>
</dbReference>
<dbReference type="Pfam" id="PF00111">
    <property type="entry name" value="Fer2"/>
    <property type="match status" value="1"/>
</dbReference>
<dbReference type="PANTHER" id="PTHR35750">
    <property type="entry name" value="PHOSPHOLIPID HYDROPEROXIDE GLUTATHIONE PEROXIDASE"/>
    <property type="match status" value="1"/>
</dbReference>
<evidence type="ECO:0000313" key="5">
    <source>
        <dbReference type="Proteomes" id="UP001164929"/>
    </source>
</evidence>
<keyword evidence="1" id="KW-0408">Iron</keyword>
<dbReference type="GO" id="GO:0051537">
    <property type="term" value="F:2 iron, 2 sulfur cluster binding"/>
    <property type="evidence" value="ECO:0007669"/>
    <property type="project" value="UniProtKB-KW"/>
</dbReference>
<gene>
    <name evidence="4" type="ORF">NC653_008717</name>
</gene>
<keyword evidence="5" id="KW-1185">Reference proteome</keyword>
<evidence type="ECO:0000256" key="1">
    <source>
        <dbReference type="ARBA" id="ARBA00022714"/>
    </source>
</evidence>
<dbReference type="AlphaFoldDB" id="A0AAD6R773"/>
<protein>
    <recommendedName>
        <fullName evidence="3">2Fe-2S ferredoxin-type domain-containing protein</fullName>
    </recommendedName>
</protein>
<organism evidence="4 5">
    <name type="scientific">Populus alba x Populus x berolinensis</name>
    <dbReference type="NCBI Taxonomy" id="444605"/>
    <lineage>
        <taxon>Eukaryota</taxon>
        <taxon>Viridiplantae</taxon>
        <taxon>Streptophyta</taxon>
        <taxon>Embryophyta</taxon>
        <taxon>Tracheophyta</taxon>
        <taxon>Spermatophyta</taxon>
        <taxon>Magnoliopsida</taxon>
        <taxon>eudicotyledons</taxon>
        <taxon>Gunneridae</taxon>
        <taxon>Pentapetalae</taxon>
        <taxon>rosids</taxon>
        <taxon>fabids</taxon>
        <taxon>Malpighiales</taxon>
        <taxon>Salicaceae</taxon>
        <taxon>Saliceae</taxon>
        <taxon>Populus</taxon>
    </lineage>
</organism>
<dbReference type="Proteomes" id="UP001164929">
    <property type="component" value="Chromosome 3"/>
</dbReference>